<dbReference type="AlphaFoldDB" id="A0AAD7XA79"/>
<sequence>MSAQSRVYFHLPDTLNAWPWQRRINPHSAAVSAASAAWIESFRVFSPRAQVAFNKCNFGLLASLAYPSATREQLRAGCDLMNLFFVFDELSDVESESQVRVLADTIMDGIRNPHKTRPTTEPVIGLIAKQFWERVIKWASPESQRRFVATFDDYCESVVTQARDRSSSHVHTVETYLEVRRENAGIKPAFVFLEMNMNLPDEAMEHPVVVDLTTWAIDMIVVANDIVSYNIEQARGDDGYNLVTVVMAQYRLDLHGAMRWIGHYHDHLLDLFLAHCDPSSELFKMPSWGARVDSGLKRYVEGLGNWVRANDSWSFESERYFGRDGSEVMKTRWLALLPKKQQKAGEIGCGPDPADSAQPSS</sequence>
<organism evidence="8 9">
    <name type="scientific">Trametes cubensis</name>
    <dbReference type="NCBI Taxonomy" id="1111947"/>
    <lineage>
        <taxon>Eukaryota</taxon>
        <taxon>Fungi</taxon>
        <taxon>Dikarya</taxon>
        <taxon>Basidiomycota</taxon>
        <taxon>Agaricomycotina</taxon>
        <taxon>Agaricomycetes</taxon>
        <taxon>Polyporales</taxon>
        <taxon>Polyporaceae</taxon>
        <taxon>Trametes</taxon>
    </lineage>
</organism>
<dbReference type="GO" id="GO:0010333">
    <property type="term" value="F:terpene synthase activity"/>
    <property type="evidence" value="ECO:0007669"/>
    <property type="project" value="InterPro"/>
</dbReference>
<dbReference type="GO" id="GO:0008299">
    <property type="term" value="P:isoprenoid biosynthetic process"/>
    <property type="evidence" value="ECO:0007669"/>
    <property type="project" value="UniProtKB-ARBA"/>
</dbReference>
<comment type="cofactor">
    <cofactor evidence="1 6">
        <name>Mg(2+)</name>
        <dbReference type="ChEBI" id="CHEBI:18420"/>
    </cofactor>
</comment>
<proteinExistence type="inferred from homology"/>
<dbReference type="GO" id="GO:0046872">
    <property type="term" value="F:metal ion binding"/>
    <property type="evidence" value="ECO:0007669"/>
    <property type="project" value="UniProtKB-KW"/>
</dbReference>
<evidence type="ECO:0000313" key="8">
    <source>
        <dbReference type="EMBL" id="KAJ8474148.1"/>
    </source>
</evidence>
<dbReference type="SFLD" id="SFLDS00005">
    <property type="entry name" value="Isoprenoid_Synthase_Type_I"/>
    <property type="match status" value="1"/>
</dbReference>
<dbReference type="SUPFAM" id="SSF48576">
    <property type="entry name" value="Terpenoid synthases"/>
    <property type="match status" value="1"/>
</dbReference>
<comment type="caution">
    <text evidence="8">The sequence shown here is derived from an EMBL/GenBank/DDBJ whole genome shotgun (WGS) entry which is preliminary data.</text>
</comment>
<dbReference type="PANTHER" id="PTHR35201:SF4">
    <property type="entry name" value="BETA-PINACENE SYNTHASE-RELATED"/>
    <property type="match status" value="1"/>
</dbReference>
<keyword evidence="4 6" id="KW-0460">Magnesium</keyword>
<dbReference type="InterPro" id="IPR008949">
    <property type="entry name" value="Isoprenoid_synthase_dom_sf"/>
</dbReference>
<comment type="similarity">
    <text evidence="2 6">Belongs to the terpene synthase family.</text>
</comment>
<protein>
    <recommendedName>
        <fullName evidence="6">Terpene synthase</fullName>
        <ecNumber evidence="6">4.2.3.-</ecNumber>
    </recommendedName>
</protein>
<reference evidence="8" key="1">
    <citation type="submission" date="2022-11" db="EMBL/GenBank/DDBJ databases">
        <title>Genome Sequence of Cubamyces cubensis.</title>
        <authorList>
            <person name="Buettner E."/>
        </authorList>
    </citation>
    <scope>NUCLEOTIDE SEQUENCE</scope>
    <source>
        <strain evidence="8">MPL-01</strain>
    </source>
</reference>
<dbReference type="SFLD" id="SFLDG01020">
    <property type="entry name" value="Terpene_Cyclase_Like_2"/>
    <property type="match status" value="1"/>
</dbReference>
<dbReference type="PANTHER" id="PTHR35201">
    <property type="entry name" value="TERPENE SYNTHASE"/>
    <property type="match status" value="1"/>
</dbReference>
<evidence type="ECO:0000256" key="6">
    <source>
        <dbReference type="RuleBase" id="RU366034"/>
    </source>
</evidence>
<evidence type="ECO:0000256" key="7">
    <source>
        <dbReference type="SAM" id="MobiDB-lite"/>
    </source>
</evidence>
<dbReference type="Gene3D" id="1.10.600.10">
    <property type="entry name" value="Farnesyl Diphosphate Synthase"/>
    <property type="match status" value="1"/>
</dbReference>
<dbReference type="Proteomes" id="UP001215151">
    <property type="component" value="Unassembled WGS sequence"/>
</dbReference>
<evidence type="ECO:0000256" key="5">
    <source>
        <dbReference type="ARBA" id="ARBA00023239"/>
    </source>
</evidence>
<evidence type="ECO:0000256" key="2">
    <source>
        <dbReference type="ARBA" id="ARBA00006333"/>
    </source>
</evidence>
<evidence type="ECO:0000256" key="4">
    <source>
        <dbReference type="ARBA" id="ARBA00022842"/>
    </source>
</evidence>
<dbReference type="EC" id="4.2.3.-" evidence="6"/>
<gene>
    <name evidence="8" type="ORF">ONZ51_g7404</name>
</gene>
<dbReference type="Pfam" id="PF19086">
    <property type="entry name" value="Terpene_syn_C_2"/>
    <property type="match status" value="1"/>
</dbReference>
<evidence type="ECO:0000256" key="3">
    <source>
        <dbReference type="ARBA" id="ARBA00022723"/>
    </source>
</evidence>
<accession>A0AAD7XA79</accession>
<keyword evidence="5 6" id="KW-0456">Lyase</keyword>
<keyword evidence="3 6" id="KW-0479">Metal-binding</keyword>
<keyword evidence="9" id="KW-1185">Reference proteome</keyword>
<evidence type="ECO:0000256" key="1">
    <source>
        <dbReference type="ARBA" id="ARBA00001946"/>
    </source>
</evidence>
<evidence type="ECO:0000313" key="9">
    <source>
        <dbReference type="Proteomes" id="UP001215151"/>
    </source>
</evidence>
<dbReference type="EMBL" id="JAPEVG010000197">
    <property type="protein sequence ID" value="KAJ8474148.1"/>
    <property type="molecule type" value="Genomic_DNA"/>
</dbReference>
<feature type="region of interest" description="Disordered" evidence="7">
    <location>
        <begin position="341"/>
        <end position="361"/>
    </location>
</feature>
<dbReference type="InterPro" id="IPR034686">
    <property type="entry name" value="Terpene_cyclase-like_2"/>
</dbReference>
<name>A0AAD7XA79_9APHY</name>